<dbReference type="Gene3D" id="2.30.29.30">
    <property type="entry name" value="Pleckstrin-homology domain (PH domain)/Phosphotyrosine-binding domain (PTB)"/>
    <property type="match status" value="1"/>
</dbReference>
<evidence type="ECO:0000313" key="17">
    <source>
        <dbReference type="Proteomes" id="UP000694419"/>
    </source>
</evidence>
<reference evidence="16" key="2">
    <citation type="submission" date="2025-09" db="UniProtKB">
        <authorList>
            <consortium name="Ensembl"/>
        </authorList>
    </citation>
    <scope>IDENTIFICATION</scope>
</reference>
<reference evidence="16" key="1">
    <citation type="submission" date="2025-08" db="UniProtKB">
        <authorList>
            <consortium name="Ensembl"/>
        </authorList>
    </citation>
    <scope>IDENTIFICATION</scope>
</reference>
<keyword evidence="9" id="KW-0446">Lipid-binding</keyword>
<dbReference type="Gene3D" id="1.20.80.60">
    <property type="match status" value="1"/>
</dbReference>
<dbReference type="FunFam" id="2.30.29.30:FF:000145">
    <property type="entry name" value="Sorting nexin-17 isoform1"/>
    <property type="match status" value="1"/>
</dbReference>
<dbReference type="Gene3D" id="3.10.20.90">
    <property type="entry name" value="Phosphatidylinositol 3-kinase Catalytic Subunit, Chain A, domain 1"/>
    <property type="match status" value="1"/>
</dbReference>
<dbReference type="SMART" id="SM00312">
    <property type="entry name" value="PX"/>
    <property type="match status" value="1"/>
</dbReference>
<dbReference type="FunFam" id="1.20.80.60:FF:000001">
    <property type="entry name" value="Sorting nexin-17 isoform1"/>
    <property type="match status" value="1"/>
</dbReference>
<dbReference type="PANTHER" id="PTHR12431">
    <property type="entry name" value="SORTING NEXIN 17 AND 27"/>
    <property type="match status" value="1"/>
</dbReference>
<dbReference type="GO" id="GO:0006886">
    <property type="term" value="P:intracellular protein transport"/>
    <property type="evidence" value="ECO:0007669"/>
    <property type="project" value="TreeGrafter"/>
</dbReference>
<keyword evidence="8" id="KW-0653">Protein transport</keyword>
<evidence type="ECO:0000256" key="13">
    <source>
        <dbReference type="SAM" id="MobiDB-lite"/>
    </source>
</evidence>
<sequence length="633" mass="70099">MHFSIPETETRAGDGGAAYVAYNIHVNGVLHCRVRYSQLLGLHEQLRKEYGANVVPAFPPKKIFTLTPAEVEQRREQLEKYMQAGKWVCPVPWLGRSGHWGTARTLLPTPLRLLWPLLILPAMLWCSLALSNGRWPLPRGTARAAPPSQPLPFSGAGSKSHPWGVPHVDAYSGCKLRVRRAWVCSVGPCPFPHNACLLPRLYPPRSAAGPDAGRQRDLQQLPAQGPAGGGQEPQDLGGCGGKCQPPDGLRGLRVGGGGEPGCQPCFSAQETQQIPTEEVVLEVLLSNGQKVKVTILTSDQTEDVLEAVASKLDLPDDLVGYFSLFLVRETKDGAFSFVRKLQEFELPYVSVTSLHNPEFRIILRKSYWDSSYDDDVMEHRVGLNLLYAQTVSDIEHGWILVNKEQHRQLKSLQEKVSKKEFIRLAQTLKYYGYLKFDPCVTDFPEKGCHVVVSAGNNELNFQVRLPNEQIKEGSFKVTRMRCWRVTSSVPMSNGPSGSSPGKSEVKLELAFEYLMSKDRLQWVTITSPQAIMLSICLQSMVDELMVKKSGGSIRKMFRRRVNGALRRSDSQQAVKSPPLLDSPDASREPMAKLSSKLTSVSLRGISHSSSANDVGANDFHGNYAFEGIGDEDL</sequence>
<dbReference type="Pfam" id="PF21271">
    <property type="entry name" value="SNX17-31_F2_FERM"/>
    <property type="match status" value="1"/>
</dbReference>
<organism evidence="16 17">
    <name type="scientific">Calidris pygmaea</name>
    <name type="common">Spoon-billed sandpiper</name>
    <dbReference type="NCBI Taxonomy" id="425635"/>
    <lineage>
        <taxon>Eukaryota</taxon>
        <taxon>Metazoa</taxon>
        <taxon>Chordata</taxon>
        <taxon>Craniata</taxon>
        <taxon>Vertebrata</taxon>
        <taxon>Euteleostomi</taxon>
        <taxon>Archelosauria</taxon>
        <taxon>Archosauria</taxon>
        <taxon>Dinosauria</taxon>
        <taxon>Saurischia</taxon>
        <taxon>Theropoda</taxon>
        <taxon>Coelurosauria</taxon>
        <taxon>Aves</taxon>
        <taxon>Neognathae</taxon>
        <taxon>Neoaves</taxon>
        <taxon>Charadriiformes</taxon>
        <taxon>Scolopacidae</taxon>
        <taxon>Calidris</taxon>
    </lineage>
</organism>
<evidence type="ECO:0000259" key="15">
    <source>
        <dbReference type="PROSITE" id="PS50200"/>
    </source>
</evidence>
<dbReference type="PROSITE" id="PS50200">
    <property type="entry name" value="RA"/>
    <property type="match status" value="1"/>
</dbReference>
<evidence type="ECO:0000256" key="12">
    <source>
        <dbReference type="ARBA" id="ARBA00045612"/>
    </source>
</evidence>
<dbReference type="PROSITE" id="PS50195">
    <property type="entry name" value="PX"/>
    <property type="match status" value="1"/>
</dbReference>
<comment type="function">
    <text evidence="12">Critical regulator of endosomal recycling of numerous surface proteins, including integrins, signaling receptor and channels. Binds to NPxY sequences in the cytoplasmic tails of target cargos. Associates with retriever and CCC complexes to prevent lysosomal degradation and promote cell surface recycling of numerous cargos such as integrins ITGB1, ITGB5 and their associated alpha subunits. Also required for maintenance of normal cell surface levels of APP and LRP1. Interacts with membranes containing phosphatidylinositol 3-phosphate (PtdIns(3P)).</text>
</comment>
<feature type="compositionally biased region" description="Gly residues" evidence="13">
    <location>
        <begin position="226"/>
        <end position="241"/>
    </location>
</feature>
<dbReference type="InterPro" id="IPR028666">
    <property type="entry name" value="SNX17_FERM_N"/>
</dbReference>
<protein>
    <recommendedName>
        <fullName evidence="4">Sorting nexin-17</fullName>
    </recommendedName>
</protein>
<dbReference type="Pfam" id="PF00787">
    <property type="entry name" value="PX"/>
    <property type="match status" value="1"/>
</dbReference>
<evidence type="ECO:0000256" key="6">
    <source>
        <dbReference type="ARBA" id="ARBA00022490"/>
    </source>
</evidence>
<evidence type="ECO:0000256" key="9">
    <source>
        <dbReference type="ARBA" id="ARBA00023121"/>
    </source>
</evidence>
<feature type="region of interest" description="Disordered" evidence="13">
    <location>
        <begin position="220"/>
        <end position="242"/>
    </location>
</feature>
<feature type="domain" description="PX" evidence="14">
    <location>
        <begin position="1"/>
        <end position="113"/>
    </location>
</feature>
<dbReference type="GO" id="GO:0032456">
    <property type="term" value="P:endocytic recycling"/>
    <property type="evidence" value="ECO:0007669"/>
    <property type="project" value="TreeGrafter"/>
</dbReference>
<evidence type="ECO:0000256" key="5">
    <source>
        <dbReference type="ARBA" id="ARBA00022448"/>
    </source>
</evidence>
<dbReference type="InterPro" id="IPR037836">
    <property type="entry name" value="SNX17_FERM-like_dom"/>
</dbReference>
<dbReference type="GO" id="GO:0030659">
    <property type="term" value="C:cytoplasmic vesicle membrane"/>
    <property type="evidence" value="ECO:0007669"/>
    <property type="project" value="UniProtKB-SubCell"/>
</dbReference>
<dbReference type="AlphaFoldDB" id="A0A8C3KAB6"/>
<keyword evidence="11" id="KW-0968">Cytoplasmic vesicle</keyword>
<keyword evidence="10" id="KW-0472">Membrane</keyword>
<dbReference type="CDD" id="cd13337">
    <property type="entry name" value="FERM-like_C_SNX17"/>
    <property type="match status" value="1"/>
</dbReference>
<dbReference type="Ensembl" id="ENSCPGT00000021220.1">
    <property type="protein sequence ID" value="ENSCPGP00000019390.1"/>
    <property type="gene ID" value="ENSCPGG00000013579.1"/>
</dbReference>
<name>A0A8C3KAB6_9CHAR</name>
<evidence type="ECO:0000256" key="10">
    <source>
        <dbReference type="ARBA" id="ARBA00023136"/>
    </source>
</evidence>
<dbReference type="CDD" id="cd16121">
    <property type="entry name" value="FERM_F1_SNX17"/>
    <property type="match status" value="1"/>
</dbReference>
<dbReference type="Pfam" id="PF18116">
    <property type="entry name" value="SNX17_FERM_C"/>
    <property type="match status" value="1"/>
</dbReference>
<dbReference type="InterPro" id="IPR048763">
    <property type="entry name" value="SNX17-31_FERM_F1"/>
</dbReference>
<feature type="domain" description="Ras-associating" evidence="15">
    <location>
        <begin position="277"/>
        <end position="368"/>
    </location>
</feature>
<proteinExistence type="inferred from homology"/>
<dbReference type="Pfam" id="PF21273">
    <property type="entry name" value="SNX17-27-31_F1_FERM"/>
    <property type="match status" value="1"/>
</dbReference>
<evidence type="ECO:0000256" key="2">
    <source>
        <dbReference type="ARBA" id="ARBA00004412"/>
    </source>
</evidence>
<evidence type="ECO:0000256" key="4">
    <source>
        <dbReference type="ARBA" id="ARBA00015282"/>
    </source>
</evidence>
<dbReference type="GO" id="GO:0007165">
    <property type="term" value="P:signal transduction"/>
    <property type="evidence" value="ECO:0007669"/>
    <property type="project" value="InterPro"/>
</dbReference>
<dbReference type="Gene3D" id="3.30.1520.10">
    <property type="entry name" value="Phox-like domain"/>
    <property type="match status" value="1"/>
</dbReference>
<evidence type="ECO:0000256" key="7">
    <source>
        <dbReference type="ARBA" id="ARBA00022753"/>
    </source>
</evidence>
<dbReference type="Proteomes" id="UP000694419">
    <property type="component" value="Unplaced"/>
</dbReference>
<comment type="similarity">
    <text evidence="3">Belongs to the sorting nexin family.</text>
</comment>
<evidence type="ECO:0000256" key="3">
    <source>
        <dbReference type="ARBA" id="ARBA00010883"/>
    </source>
</evidence>
<dbReference type="InterPro" id="IPR001683">
    <property type="entry name" value="PX_dom"/>
</dbReference>
<dbReference type="CDD" id="cd06885">
    <property type="entry name" value="PX_SNX17_31"/>
    <property type="match status" value="1"/>
</dbReference>
<dbReference type="PANTHER" id="PTHR12431:SF16">
    <property type="entry name" value="SORTING NEXIN-17"/>
    <property type="match status" value="1"/>
</dbReference>
<dbReference type="InterPro" id="IPR036871">
    <property type="entry name" value="PX_dom_sf"/>
</dbReference>
<dbReference type="GO" id="GO:0005769">
    <property type="term" value="C:early endosome"/>
    <property type="evidence" value="ECO:0007669"/>
    <property type="project" value="UniProtKB-SubCell"/>
</dbReference>
<dbReference type="FunFam" id="3.30.1520.10:FF:000008">
    <property type="entry name" value="Sorting nexin-17 isoform1"/>
    <property type="match status" value="1"/>
</dbReference>
<keyword evidence="17" id="KW-1185">Reference proteome</keyword>
<dbReference type="FunFam" id="3.10.20.90:FF:000094">
    <property type="entry name" value="Sorting nexin-17 isoform1"/>
    <property type="match status" value="1"/>
</dbReference>
<dbReference type="InterPro" id="IPR040842">
    <property type="entry name" value="SNX17/31_FERM"/>
</dbReference>
<comment type="subcellular location">
    <subcellularLocation>
        <location evidence="1">Cytoplasmic vesicle membrane</location>
        <topology evidence="1">Peripheral membrane protein</topology>
        <orientation evidence="1">Cytoplasmic side</orientation>
    </subcellularLocation>
    <subcellularLocation>
        <location evidence="2">Early endosome</location>
    </subcellularLocation>
</comment>
<evidence type="ECO:0000313" key="16">
    <source>
        <dbReference type="Ensembl" id="ENSCPGP00000019390.1"/>
    </source>
</evidence>
<dbReference type="InterPro" id="IPR048767">
    <property type="entry name" value="SNX17-31_FERM_F2"/>
</dbReference>
<dbReference type="InterPro" id="IPR011993">
    <property type="entry name" value="PH-like_dom_sf"/>
</dbReference>
<evidence type="ECO:0000256" key="11">
    <source>
        <dbReference type="ARBA" id="ARBA00023329"/>
    </source>
</evidence>
<keyword evidence="5" id="KW-0813">Transport</keyword>
<evidence type="ECO:0000256" key="1">
    <source>
        <dbReference type="ARBA" id="ARBA00004180"/>
    </source>
</evidence>
<dbReference type="InterPro" id="IPR000159">
    <property type="entry name" value="RA_dom"/>
</dbReference>
<evidence type="ECO:0000259" key="14">
    <source>
        <dbReference type="PROSITE" id="PS50195"/>
    </source>
</evidence>
<keyword evidence="7" id="KW-0967">Endosome</keyword>
<feature type="region of interest" description="Disordered" evidence="13">
    <location>
        <begin position="564"/>
        <end position="593"/>
    </location>
</feature>
<dbReference type="GO" id="GO:0035091">
    <property type="term" value="F:phosphatidylinositol binding"/>
    <property type="evidence" value="ECO:0007669"/>
    <property type="project" value="InterPro"/>
</dbReference>
<dbReference type="SUPFAM" id="SSF64268">
    <property type="entry name" value="PX domain"/>
    <property type="match status" value="1"/>
</dbReference>
<evidence type="ECO:0000256" key="8">
    <source>
        <dbReference type="ARBA" id="ARBA00022927"/>
    </source>
</evidence>
<keyword evidence="6" id="KW-0963">Cytoplasm</keyword>
<accession>A0A8C3KAB6</accession>